<gene>
    <name evidence="1" type="ORF">HPB48_005443</name>
</gene>
<dbReference type="EMBL" id="JABSTR010000006">
    <property type="protein sequence ID" value="KAH9373077.1"/>
    <property type="molecule type" value="Genomic_DNA"/>
</dbReference>
<comment type="caution">
    <text evidence="1">The sequence shown here is derived from an EMBL/GenBank/DDBJ whole genome shotgun (WGS) entry which is preliminary data.</text>
</comment>
<dbReference type="Proteomes" id="UP000821853">
    <property type="component" value="Chromosome 4"/>
</dbReference>
<name>A0A9J6GC85_HAELO</name>
<evidence type="ECO:0000313" key="2">
    <source>
        <dbReference type="Proteomes" id="UP000821853"/>
    </source>
</evidence>
<keyword evidence="2" id="KW-1185">Reference proteome</keyword>
<dbReference type="VEuPathDB" id="VectorBase:HLOH_049201"/>
<protein>
    <submittedName>
        <fullName evidence="1">Uncharacterized protein</fullName>
    </submittedName>
</protein>
<reference evidence="1 2" key="1">
    <citation type="journal article" date="2020" name="Cell">
        <title>Large-Scale Comparative Analyses of Tick Genomes Elucidate Their Genetic Diversity and Vector Capacities.</title>
        <authorList>
            <consortium name="Tick Genome and Microbiome Consortium (TIGMIC)"/>
            <person name="Jia N."/>
            <person name="Wang J."/>
            <person name="Shi W."/>
            <person name="Du L."/>
            <person name="Sun Y."/>
            <person name="Zhan W."/>
            <person name="Jiang J.F."/>
            <person name="Wang Q."/>
            <person name="Zhang B."/>
            <person name="Ji P."/>
            <person name="Bell-Sakyi L."/>
            <person name="Cui X.M."/>
            <person name="Yuan T.T."/>
            <person name="Jiang B.G."/>
            <person name="Yang W.F."/>
            <person name="Lam T.T."/>
            <person name="Chang Q.C."/>
            <person name="Ding S.J."/>
            <person name="Wang X.J."/>
            <person name="Zhu J.G."/>
            <person name="Ruan X.D."/>
            <person name="Zhao L."/>
            <person name="Wei J.T."/>
            <person name="Ye R.Z."/>
            <person name="Que T.C."/>
            <person name="Du C.H."/>
            <person name="Zhou Y.H."/>
            <person name="Cheng J.X."/>
            <person name="Dai P.F."/>
            <person name="Guo W.B."/>
            <person name="Han X.H."/>
            <person name="Huang E.J."/>
            <person name="Li L.F."/>
            <person name="Wei W."/>
            <person name="Gao Y.C."/>
            <person name="Liu J.Z."/>
            <person name="Shao H.Z."/>
            <person name="Wang X."/>
            <person name="Wang C.C."/>
            <person name="Yang T.C."/>
            <person name="Huo Q.B."/>
            <person name="Li W."/>
            <person name="Chen H.Y."/>
            <person name="Chen S.E."/>
            <person name="Zhou L.G."/>
            <person name="Ni X.B."/>
            <person name="Tian J.H."/>
            <person name="Sheng Y."/>
            <person name="Liu T."/>
            <person name="Pan Y.S."/>
            <person name="Xia L.Y."/>
            <person name="Li J."/>
            <person name="Zhao F."/>
            <person name="Cao W.C."/>
        </authorList>
    </citation>
    <scope>NUCLEOTIDE SEQUENCE [LARGE SCALE GENOMIC DNA]</scope>
    <source>
        <strain evidence="1">HaeL-2018</strain>
    </source>
</reference>
<evidence type="ECO:0000313" key="1">
    <source>
        <dbReference type="EMBL" id="KAH9373077.1"/>
    </source>
</evidence>
<dbReference type="AlphaFoldDB" id="A0A9J6GC85"/>
<accession>A0A9J6GC85</accession>
<sequence>MSSRSSSRVRLQRRATVHSENSLVIFATVGISLHRKTSPTQDLNEFNMKLSYKALPRFFSEFRGRLQDSVYNTPPVACASSLTTYTVPEPIPSISATNAAVSSTVQFGSLALQSSYQC</sequence>
<proteinExistence type="predicted"/>
<organism evidence="1 2">
    <name type="scientific">Haemaphysalis longicornis</name>
    <name type="common">Bush tick</name>
    <dbReference type="NCBI Taxonomy" id="44386"/>
    <lineage>
        <taxon>Eukaryota</taxon>
        <taxon>Metazoa</taxon>
        <taxon>Ecdysozoa</taxon>
        <taxon>Arthropoda</taxon>
        <taxon>Chelicerata</taxon>
        <taxon>Arachnida</taxon>
        <taxon>Acari</taxon>
        <taxon>Parasitiformes</taxon>
        <taxon>Ixodida</taxon>
        <taxon>Ixodoidea</taxon>
        <taxon>Ixodidae</taxon>
        <taxon>Haemaphysalinae</taxon>
        <taxon>Haemaphysalis</taxon>
    </lineage>
</organism>